<dbReference type="eggNOG" id="ENOG5031JZH">
    <property type="taxonomic scope" value="Bacteria"/>
</dbReference>
<gene>
    <name evidence="1" type="ORF">AM305_04027</name>
</gene>
<proteinExistence type="predicted"/>
<dbReference type="AlphaFoldDB" id="C5S5B5"/>
<reference evidence="1 2" key="1">
    <citation type="journal article" date="2010" name="Vet. Microbiol.">
        <title>Production of haemolysins by strains of the Actinobacillus minor/porcitonsillarum complex.</title>
        <authorList>
            <person name="Arya G."/>
            <person name="Niven D.F."/>
        </authorList>
    </citation>
    <scope>NUCLEOTIDE SEQUENCE [LARGE SCALE GENOMIC DNA]</scope>
    <source>
        <strain evidence="1 2">NM305</strain>
    </source>
</reference>
<name>C5S5B5_9PAST</name>
<dbReference type="RefSeq" id="WP_005826418.1">
    <property type="nucleotide sequence ID" value="NZ_ACQL01000190.1"/>
</dbReference>
<dbReference type="Pfam" id="PF13856">
    <property type="entry name" value="Gifsy-2"/>
    <property type="match status" value="1"/>
</dbReference>
<sequence length="100" mass="11623">MSSPFELAMAAADRDIQNVMMSEWLIRGNPYLATYDEGAKMFEGIHTSEESAMNGTARTLTLFRSSGYKPRINDRVERDNKVFFVKSWYYEDDLLIIRLE</sequence>
<dbReference type="InterPro" id="IPR025601">
    <property type="entry name" value="ATP-bd_sugar_transptr-like"/>
</dbReference>
<organism evidence="1 2">
    <name type="scientific">Actinobacillus minor NM305</name>
    <dbReference type="NCBI Taxonomy" id="637911"/>
    <lineage>
        <taxon>Bacteria</taxon>
        <taxon>Pseudomonadati</taxon>
        <taxon>Pseudomonadota</taxon>
        <taxon>Gammaproteobacteria</taxon>
        <taxon>Pasteurellales</taxon>
        <taxon>Pasteurellaceae</taxon>
        <taxon>Actinobacillus</taxon>
    </lineage>
</organism>
<evidence type="ECO:0000313" key="1">
    <source>
        <dbReference type="EMBL" id="EER45901.1"/>
    </source>
</evidence>
<dbReference type="Gene3D" id="2.40.10.210">
    <property type="entry name" value="Phage tail proteins (gpFII-like)"/>
    <property type="match status" value="1"/>
</dbReference>
<evidence type="ECO:0000313" key="2">
    <source>
        <dbReference type="Proteomes" id="UP000005532"/>
    </source>
</evidence>
<dbReference type="OrthoDB" id="5679073at2"/>
<accession>C5S5B5</accession>
<dbReference type="SUPFAM" id="SSF69279">
    <property type="entry name" value="Phage tail proteins"/>
    <property type="match status" value="1"/>
</dbReference>
<dbReference type="Proteomes" id="UP000005532">
    <property type="component" value="Unassembled WGS sequence"/>
</dbReference>
<comment type="caution">
    <text evidence="1">The sequence shown here is derived from an EMBL/GenBank/DDBJ whole genome shotgun (WGS) entry which is preliminary data.</text>
</comment>
<protein>
    <submittedName>
        <fullName evidence="1">Uncharacterized protein</fullName>
    </submittedName>
</protein>
<dbReference type="EMBL" id="ACQL01000190">
    <property type="protein sequence ID" value="EER45901.1"/>
    <property type="molecule type" value="Genomic_DNA"/>
</dbReference>